<dbReference type="EMBL" id="FNXE01000013">
    <property type="protein sequence ID" value="SEH75391.1"/>
    <property type="molecule type" value="Genomic_DNA"/>
</dbReference>
<gene>
    <name evidence="2" type="ORF">SAMN02927937_01237</name>
</gene>
<accession>A0A1H6KJ18</accession>
<dbReference type="OrthoDB" id="1354702at2"/>
<keyword evidence="3" id="KW-1185">Reference proteome</keyword>
<reference evidence="2 3" key="1">
    <citation type="submission" date="2016-10" db="EMBL/GenBank/DDBJ databases">
        <authorList>
            <person name="de Groot N.N."/>
        </authorList>
    </citation>
    <scope>NUCLEOTIDE SEQUENCE [LARGE SCALE GENOMIC DNA]</scope>
    <source>
        <strain evidence="2 3">CGMCC 1.10825</strain>
    </source>
</reference>
<feature type="signal peptide" evidence="1">
    <location>
        <begin position="1"/>
        <end position="16"/>
    </location>
</feature>
<proteinExistence type="predicted"/>
<organism evidence="2 3">
    <name type="scientific">Paenimyroides marinum</name>
    <dbReference type="NCBI Taxonomy" id="1159016"/>
    <lineage>
        <taxon>Bacteria</taxon>
        <taxon>Pseudomonadati</taxon>
        <taxon>Bacteroidota</taxon>
        <taxon>Flavobacteriia</taxon>
        <taxon>Flavobacteriales</taxon>
        <taxon>Flavobacteriaceae</taxon>
        <taxon>Paenimyroides</taxon>
    </lineage>
</organism>
<keyword evidence="1" id="KW-0732">Signal</keyword>
<evidence type="ECO:0000313" key="2">
    <source>
        <dbReference type="EMBL" id="SEH75391.1"/>
    </source>
</evidence>
<sequence length="214" mass="24772">MLKYLFILMFPVALFAQNKIEDTTTLDEVVITTHKKKKIKKLKISGTPAYNSFSQGEFIVTSVNEIPKGKISSVTFYFNTSFIDLVDFVSGKKFDTNYLDVKLGLLVYEMNENRELGNIISNCEITFVVPHNHKGAFKIDLSTIDFPKDKFFIGFKVLSQTNKEEYNIYVRLFEKNNHISYSEMIIKDLTNPEKETKILTPYFANLKMTLEIEQ</sequence>
<name>A0A1H6KJ18_9FLAO</name>
<dbReference type="Proteomes" id="UP000199634">
    <property type="component" value="Unassembled WGS sequence"/>
</dbReference>
<protein>
    <submittedName>
        <fullName evidence="2">Uncharacterized protein</fullName>
    </submittedName>
</protein>
<evidence type="ECO:0000313" key="3">
    <source>
        <dbReference type="Proteomes" id="UP000199634"/>
    </source>
</evidence>
<feature type="chain" id="PRO_5011742913" evidence="1">
    <location>
        <begin position="17"/>
        <end position="214"/>
    </location>
</feature>
<dbReference type="AlphaFoldDB" id="A0A1H6KJ18"/>
<evidence type="ECO:0000256" key="1">
    <source>
        <dbReference type="SAM" id="SignalP"/>
    </source>
</evidence>
<dbReference type="RefSeq" id="WP_143037741.1">
    <property type="nucleotide sequence ID" value="NZ_FNXE01000013.1"/>
</dbReference>